<dbReference type="GO" id="GO:0015979">
    <property type="term" value="P:photosynthesis"/>
    <property type="evidence" value="ECO:0007669"/>
    <property type="project" value="UniProtKB-KW"/>
</dbReference>
<keyword evidence="5" id="KW-0560">Oxidoreductase</keyword>
<evidence type="ECO:0000256" key="9">
    <source>
        <dbReference type="ARBA" id="ARBA00047837"/>
    </source>
</evidence>
<dbReference type="PRINTS" id="PR00420">
    <property type="entry name" value="RNGMNOXGNASE"/>
</dbReference>
<evidence type="ECO:0000256" key="4">
    <source>
        <dbReference type="ARBA" id="ARBA00022857"/>
    </source>
</evidence>
<keyword evidence="6" id="KW-0149">Chlorophyll biosynthesis</keyword>
<dbReference type="InterPro" id="IPR036188">
    <property type="entry name" value="FAD/NAD-bd_sf"/>
</dbReference>
<sequence>MTRRDDDETARDAYDVVVVGGGPAGATAAREIALAGHSVLLLDREGRTKPCGGAIPTRLIEDFDIPTHLLRARIASARMVAPSEASVDMAITGGFVGMVDRDSFDPFLRERAAGSGAAVVAATFLQVRQTEPGNLAVTFRRKQPSAREETVHARLVIGADGANSLVRRQLFGREKRPPFVFAYHEIVRSPPATDCSGVDPARCDVYYQGRISPDFYGWVFPHGETTSVGVGSALKGFDFREATRLLREAAGLGAAETLREEGAALPLKPLKRWDNGRDALLVGDAAGVVAPSSGEGIYYAMLCGQLAAGAAAAFLASGDARALTGVRRRFMRAHGRIFLVLGFLQSFWYRSDRRRERFVALCADRDIQRLVWDSYLHKRLGRADPMAYVRVFFKDLGDMARLAWPGRWRWR</sequence>
<dbReference type="Gene3D" id="3.50.50.60">
    <property type="entry name" value="FAD/NAD(P)-binding domain"/>
    <property type="match status" value="1"/>
</dbReference>
<evidence type="ECO:0000313" key="12">
    <source>
        <dbReference type="Proteomes" id="UP000613160"/>
    </source>
</evidence>
<gene>
    <name evidence="11" type="ORF">GCM10011335_20360</name>
</gene>
<dbReference type="InterPro" id="IPR002938">
    <property type="entry name" value="FAD-bd"/>
</dbReference>
<name>A0A916XWF3_9HYPH</name>
<dbReference type="NCBIfam" id="TIGR02023">
    <property type="entry name" value="BchP-ChlP"/>
    <property type="match status" value="1"/>
</dbReference>
<protein>
    <recommendedName>
        <fullName evidence="2">geranylgeranyl diphosphate reductase</fullName>
        <ecNumber evidence="2">1.3.1.83</ecNumber>
    </recommendedName>
    <alternativeName>
        <fullName evidence="8">Geranylgeranyl reductase</fullName>
    </alternativeName>
</protein>
<organism evidence="11 12">
    <name type="scientific">Aureimonas glaciei</name>
    <dbReference type="NCBI Taxonomy" id="1776957"/>
    <lineage>
        <taxon>Bacteria</taxon>
        <taxon>Pseudomonadati</taxon>
        <taxon>Pseudomonadota</taxon>
        <taxon>Alphaproteobacteria</taxon>
        <taxon>Hyphomicrobiales</taxon>
        <taxon>Aurantimonadaceae</taxon>
        <taxon>Aureimonas</taxon>
    </lineage>
</organism>
<dbReference type="RefSeq" id="WP_188850489.1">
    <property type="nucleotide sequence ID" value="NZ_BMJJ01000004.1"/>
</dbReference>
<evidence type="ECO:0000256" key="5">
    <source>
        <dbReference type="ARBA" id="ARBA00023002"/>
    </source>
</evidence>
<comment type="pathway">
    <text evidence="7">Porphyrin-containing compound metabolism.</text>
</comment>
<feature type="domain" description="FAD-binding" evidence="10">
    <location>
        <begin position="14"/>
        <end position="301"/>
    </location>
</feature>
<evidence type="ECO:0000256" key="6">
    <source>
        <dbReference type="ARBA" id="ARBA00023171"/>
    </source>
</evidence>
<comment type="catalytic activity">
    <reaction evidence="9">
        <text>phytyl diphosphate + 3 NADP(+) = geranylgeranyl diphosphate + 3 NADPH + 3 H(+)</text>
        <dbReference type="Rhea" id="RHEA:26229"/>
        <dbReference type="ChEBI" id="CHEBI:15378"/>
        <dbReference type="ChEBI" id="CHEBI:57533"/>
        <dbReference type="ChEBI" id="CHEBI:57783"/>
        <dbReference type="ChEBI" id="CHEBI:58349"/>
        <dbReference type="ChEBI" id="CHEBI:75434"/>
        <dbReference type="EC" id="1.3.1.83"/>
    </reaction>
</comment>
<dbReference type="InterPro" id="IPR010253">
    <property type="entry name" value="BchP_ChlP_pln/prok"/>
</dbReference>
<dbReference type="EC" id="1.3.1.83" evidence="2"/>
<dbReference type="EMBL" id="BMJJ01000004">
    <property type="protein sequence ID" value="GGD17410.1"/>
    <property type="molecule type" value="Genomic_DNA"/>
</dbReference>
<comment type="caution">
    <text evidence="11">The sequence shown here is derived from an EMBL/GenBank/DDBJ whole genome shotgun (WGS) entry which is preliminary data.</text>
</comment>
<evidence type="ECO:0000256" key="7">
    <source>
        <dbReference type="ARBA" id="ARBA00023444"/>
    </source>
</evidence>
<dbReference type="NCBIfam" id="TIGR02032">
    <property type="entry name" value="GG-red-SF"/>
    <property type="match status" value="1"/>
</dbReference>
<dbReference type="PANTHER" id="PTHR42685">
    <property type="entry name" value="GERANYLGERANYL DIPHOSPHATE REDUCTASE"/>
    <property type="match status" value="1"/>
</dbReference>
<dbReference type="GO" id="GO:0071949">
    <property type="term" value="F:FAD binding"/>
    <property type="evidence" value="ECO:0007669"/>
    <property type="project" value="InterPro"/>
</dbReference>
<evidence type="ECO:0000256" key="2">
    <source>
        <dbReference type="ARBA" id="ARBA00012380"/>
    </source>
</evidence>
<keyword evidence="4" id="KW-0521">NADP</keyword>
<keyword evidence="12" id="KW-1185">Reference proteome</keyword>
<dbReference type="Pfam" id="PF01494">
    <property type="entry name" value="FAD_binding_3"/>
    <property type="match status" value="1"/>
</dbReference>
<dbReference type="GO" id="GO:0102067">
    <property type="term" value="F:geranylgeranyl diphosphate reductase activity"/>
    <property type="evidence" value="ECO:0007669"/>
    <property type="project" value="UniProtKB-EC"/>
</dbReference>
<evidence type="ECO:0000256" key="3">
    <source>
        <dbReference type="ARBA" id="ARBA00022531"/>
    </source>
</evidence>
<proteinExistence type="inferred from homology"/>
<keyword evidence="3" id="KW-0602">Photosynthesis</keyword>
<reference evidence="11" key="2">
    <citation type="submission" date="2020-09" db="EMBL/GenBank/DDBJ databases">
        <authorList>
            <person name="Sun Q."/>
            <person name="Zhou Y."/>
        </authorList>
    </citation>
    <scope>NUCLEOTIDE SEQUENCE</scope>
    <source>
        <strain evidence="11">CGMCC 1.15493</strain>
    </source>
</reference>
<accession>A0A916XWF3</accession>
<dbReference type="GO" id="GO:0045550">
    <property type="term" value="F:geranylgeranyl reductase activity"/>
    <property type="evidence" value="ECO:0007669"/>
    <property type="project" value="InterPro"/>
</dbReference>
<dbReference type="InterPro" id="IPR011777">
    <property type="entry name" value="Geranylgeranyl_Rdtase_fam"/>
</dbReference>
<reference evidence="11" key="1">
    <citation type="journal article" date="2014" name="Int. J. Syst. Evol. Microbiol.">
        <title>Complete genome sequence of Corynebacterium casei LMG S-19264T (=DSM 44701T), isolated from a smear-ripened cheese.</title>
        <authorList>
            <consortium name="US DOE Joint Genome Institute (JGI-PGF)"/>
            <person name="Walter F."/>
            <person name="Albersmeier A."/>
            <person name="Kalinowski J."/>
            <person name="Ruckert C."/>
        </authorList>
    </citation>
    <scope>NUCLEOTIDE SEQUENCE</scope>
    <source>
        <strain evidence="11">CGMCC 1.15493</strain>
    </source>
</reference>
<evidence type="ECO:0000256" key="8">
    <source>
        <dbReference type="ARBA" id="ARBA00033069"/>
    </source>
</evidence>
<dbReference type="SUPFAM" id="SSF51905">
    <property type="entry name" value="FAD/NAD(P)-binding domain"/>
    <property type="match status" value="1"/>
</dbReference>
<dbReference type="PANTHER" id="PTHR42685:SF4">
    <property type="entry name" value="GERANYLGERANYL DIPHOSPHATE REDUCTASE, CHLOROPLASTIC"/>
    <property type="match status" value="1"/>
</dbReference>
<dbReference type="GO" id="GO:0015995">
    <property type="term" value="P:chlorophyll biosynthetic process"/>
    <property type="evidence" value="ECO:0007669"/>
    <property type="project" value="UniProtKB-KW"/>
</dbReference>
<dbReference type="Proteomes" id="UP000613160">
    <property type="component" value="Unassembled WGS sequence"/>
</dbReference>
<dbReference type="AlphaFoldDB" id="A0A916XWF3"/>
<comment type="similarity">
    <text evidence="1">Belongs to the geranylgeranyl reductase family. ChlP subfamily.</text>
</comment>
<dbReference type="InterPro" id="IPR050407">
    <property type="entry name" value="Geranylgeranyl_reductase"/>
</dbReference>
<evidence type="ECO:0000256" key="1">
    <source>
        <dbReference type="ARBA" id="ARBA00006632"/>
    </source>
</evidence>
<evidence type="ECO:0000313" key="11">
    <source>
        <dbReference type="EMBL" id="GGD17410.1"/>
    </source>
</evidence>
<evidence type="ECO:0000259" key="10">
    <source>
        <dbReference type="Pfam" id="PF01494"/>
    </source>
</evidence>